<evidence type="ECO:0000256" key="1">
    <source>
        <dbReference type="SAM" id="Coils"/>
    </source>
</evidence>
<name>A0AAU7NR58_9GAMM</name>
<evidence type="ECO:0000313" key="3">
    <source>
        <dbReference type="Proteomes" id="UP001225378"/>
    </source>
</evidence>
<dbReference type="KEGG" id="mech:Q9L42_014115"/>
<feature type="coiled-coil region" evidence="1">
    <location>
        <begin position="233"/>
        <end position="260"/>
    </location>
</feature>
<gene>
    <name evidence="2" type="ORF">Q9L42_014115</name>
</gene>
<dbReference type="NCBIfam" id="NF033593">
    <property type="entry name" value="transpos_ISNCY_1"/>
    <property type="match status" value="1"/>
</dbReference>
<proteinExistence type="predicted"/>
<reference evidence="2 3" key="1">
    <citation type="journal article" date="2024" name="Microbiology">
        <title>Methylomarinum rosea sp. nov., a novel halophilic methanotrophic bacterium from the hypersaline Lake Elton.</title>
        <authorList>
            <person name="Suleimanov R.Z."/>
            <person name="Oshkin I.Y."/>
            <person name="Danilova O.V."/>
            <person name="Suzina N.E."/>
            <person name="Dedysh S.N."/>
        </authorList>
    </citation>
    <scope>NUCLEOTIDE SEQUENCE [LARGE SCALE GENOMIC DNA]</scope>
    <source>
        <strain evidence="2 3">Ch1-1</strain>
    </source>
</reference>
<dbReference type="AlphaFoldDB" id="A0AAU7NR58"/>
<protein>
    <submittedName>
        <fullName evidence="2">ISNCY family transposase</fullName>
    </submittedName>
</protein>
<accession>A0AAU7NR58</accession>
<evidence type="ECO:0000313" key="2">
    <source>
        <dbReference type="EMBL" id="XBS19489.1"/>
    </source>
</evidence>
<sequence length="522" mass="59924">MRTVKNPQMSLGQVDIADIEINLKSRDDIPQLLLGLQYIYTTPELRDRVFAILEQVIPYRSGQGLSEAERQQPADPRRGRPGLEQWKILVLGVLRLGLNTDYDRIHELANHHNTIRQMLGHSDWCDDTKYSLQRIKDNLRLFTPELFDQINQEVVRAGHALVKKKPNAGPTVRSDSTAAATVDHSDKLRGRCDSFVVETDVHFPTDINLLYDAIRKAIEESHTLAKHYDLPDWRQYRHNIRRLKQQYRRAQQLKRSTSQDENKQAVREQAIQQAHQTYLDLASAYLGKSERTLKQALDRGALADETQPLQSYQAYARLLLDQIERRVIRSETIPHAEKIFSVFEPHTEWISKGKAGVPVELGLRVCVMEDHHRFVLHHLVMEKQTDDKVAVDMVTETRRRFPELTVTSFDKGFHSPANQKELKNHLEQVILPKKGRLSAADQAREGSNAFKQLRHQHSAVESAINALEHNGLDICPDHGLDGFKRYVALAVVSRNIKRLGAILRQQAQAKEKRKRGPYQQAA</sequence>
<keyword evidence="1" id="KW-0175">Coiled coil</keyword>
<dbReference type="RefSeq" id="WP_349431278.1">
    <property type="nucleotide sequence ID" value="NZ_CP157743.1"/>
</dbReference>
<dbReference type="EMBL" id="CP157743">
    <property type="protein sequence ID" value="XBS19489.1"/>
    <property type="molecule type" value="Genomic_DNA"/>
</dbReference>
<keyword evidence="3" id="KW-1185">Reference proteome</keyword>
<dbReference type="Proteomes" id="UP001225378">
    <property type="component" value="Chromosome"/>
</dbReference>
<organism evidence="2 3">
    <name type="scientific">Methylomarinum roseum</name>
    <dbReference type="NCBI Taxonomy" id="3067653"/>
    <lineage>
        <taxon>Bacteria</taxon>
        <taxon>Pseudomonadati</taxon>
        <taxon>Pseudomonadota</taxon>
        <taxon>Gammaproteobacteria</taxon>
        <taxon>Methylococcales</taxon>
        <taxon>Methylococcaceae</taxon>
        <taxon>Methylomarinum</taxon>
    </lineage>
</organism>